<feature type="transmembrane region" description="Helical" evidence="8">
    <location>
        <begin position="318"/>
        <end position="344"/>
    </location>
</feature>
<dbReference type="GO" id="GO:0005886">
    <property type="term" value="C:plasma membrane"/>
    <property type="evidence" value="ECO:0007669"/>
    <property type="project" value="UniProtKB-SubCell"/>
</dbReference>
<feature type="domain" description="Membrane transport protein MMPL" evidence="9">
    <location>
        <begin position="49"/>
        <end position="365"/>
    </location>
</feature>
<feature type="transmembrane region" description="Helical" evidence="8">
    <location>
        <begin position="840"/>
        <end position="859"/>
    </location>
</feature>
<reference evidence="10 11" key="1">
    <citation type="submission" date="2019-10" db="EMBL/GenBank/DDBJ databases">
        <title>Genome sequencing of Lactobacillus fructivorans.</title>
        <authorList>
            <person name="Kim K."/>
        </authorList>
    </citation>
    <scope>NUCLEOTIDE SEQUENCE [LARGE SCALE GENOMIC DNA]</scope>
    <source>
        <strain evidence="10 11">LF543</strain>
    </source>
</reference>
<evidence type="ECO:0000256" key="1">
    <source>
        <dbReference type="ARBA" id="ARBA00004651"/>
    </source>
</evidence>
<evidence type="ECO:0000256" key="2">
    <source>
        <dbReference type="ARBA" id="ARBA00010157"/>
    </source>
</evidence>
<keyword evidence="5 8" id="KW-1133">Transmembrane helix</keyword>
<evidence type="ECO:0000256" key="7">
    <source>
        <dbReference type="SAM" id="Coils"/>
    </source>
</evidence>
<feature type="transmembrane region" description="Helical" evidence="8">
    <location>
        <begin position="285"/>
        <end position="306"/>
    </location>
</feature>
<dbReference type="PANTHER" id="PTHR33406:SF6">
    <property type="entry name" value="MEMBRANE PROTEIN YDGH-RELATED"/>
    <property type="match status" value="1"/>
</dbReference>
<gene>
    <name evidence="10" type="ORF">LF543_06140</name>
</gene>
<evidence type="ECO:0000256" key="6">
    <source>
        <dbReference type="ARBA" id="ARBA00023136"/>
    </source>
</evidence>
<evidence type="ECO:0000313" key="10">
    <source>
        <dbReference type="EMBL" id="QFX93137.1"/>
    </source>
</evidence>
<feature type="transmembrane region" description="Helical" evidence="8">
    <location>
        <begin position="365"/>
        <end position="388"/>
    </location>
</feature>
<comment type="subcellular location">
    <subcellularLocation>
        <location evidence="1">Cell membrane</location>
        <topology evidence="1">Multi-pass membrane protein</topology>
    </subcellularLocation>
</comment>
<dbReference type="Proteomes" id="UP000327194">
    <property type="component" value="Chromosome"/>
</dbReference>
<feature type="transmembrane region" description="Helical" evidence="8">
    <location>
        <begin position="865"/>
        <end position="885"/>
    </location>
</feature>
<comment type="similarity">
    <text evidence="2">Belongs to the resistance-nodulation-cell division (RND) (TC 2.A.6) family. MmpL subfamily.</text>
</comment>
<name>A0AAE6P3F4_9LACO</name>
<dbReference type="PANTHER" id="PTHR33406">
    <property type="entry name" value="MEMBRANE PROTEIN MJ1562-RELATED"/>
    <property type="match status" value="1"/>
</dbReference>
<sequence>MKHFIKTLHENRIFSLIIWLVIIFAAIVSLPNLNQVVMEAGNPQMSSKTQMSKAQRLENQWGGGLDGTKSMNVVYHADKGRITNSQQKQIYAKVGKIQKSNGNNGISRITTAHTSPNGASKFISDDQSTEIVNIQVPESNAKSSNFANSIRSQFNVNDGLKTYVTGPQLINQNNNENILNVTNVVTIAAFALALLFIAIAFRSILAPILSFITMMIAYLVSLSATALMATRLALPYSPYIPLLTTLVVILFGTVASFFLYRRFELVLRNSNDEDIDPSKVATRSLVYPFTAVAVITALAFGSLYLLGFSSVRAMGSMAVVVIITLLAVMTITPMFMQLLGPTFFWPKKKTLKLVNEGFWSNLTHISLWQSIVGLVIASAITVPLVAFYRSNVTYLPNNNLTAKSQAETGSRVLQAHFNQGKPTPVTIYIKNNQPFNNDNTISPIDEVTTKLQSQKNVSRVYSVTQPGGTEINKYYLRDQLSKTASTLKGISNSLSGSQRTLKGANRTLKQKNIKNQTKSVNALIRQLDRINNTSQQAETNNFHTFSPLETAQSSKQAEKSRALRKNLTQLSDQLSNTSQSLNKLSNQISDAQNSGIDAQESVRQYSNQAARVRSEIASVNRTLKESKRKLTPITGYITGVKKSSAGNTFYISPQQINDTDFYQTKYNFASENQKITKLEVEFNDEPTGNTNLNNIHNMQNTVKTQLQNTNLRNATVAYTGQPIENANVQTNFDRDFMVGTLMILAIVFVGLIIVSRSILHPLWWLITYVMSALAGLQATQLIMHYTTNDGRLNWEAFIAMIVPLGIIGTFELTLLAVSYRKQNPDMLGWLHNGIHSFGKTVSYVMFATIIIMASLFFSLLHSLDFIGLAIIITIIIFNVILPLVMGGLGKLSVTLPLAQLHHLPEHKAKK</sequence>
<feature type="transmembrane region" description="Helical" evidence="8">
    <location>
        <begin position="12"/>
        <end position="30"/>
    </location>
</feature>
<dbReference type="InterPro" id="IPR004869">
    <property type="entry name" value="MMPL_dom"/>
</dbReference>
<evidence type="ECO:0000259" key="9">
    <source>
        <dbReference type="Pfam" id="PF03176"/>
    </source>
</evidence>
<dbReference type="Gene3D" id="1.20.1640.10">
    <property type="entry name" value="Multidrug efflux transporter AcrB transmembrane domain"/>
    <property type="match status" value="1"/>
</dbReference>
<feature type="transmembrane region" description="Helical" evidence="8">
    <location>
        <begin position="736"/>
        <end position="755"/>
    </location>
</feature>
<keyword evidence="6 8" id="KW-0472">Membrane</keyword>
<dbReference type="AlphaFoldDB" id="A0AAE6P3F4"/>
<evidence type="ECO:0000313" key="11">
    <source>
        <dbReference type="Proteomes" id="UP000327194"/>
    </source>
</evidence>
<feature type="coiled-coil region" evidence="7">
    <location>
        <begin position="567"/>
        <end position="629"/>
    </location>
</feature>
<dbReference type="SUPFAM" id="SSF82866">
    <property type="entry name" value="Multidrug efflux transporter AcrB transmembrane domain"/>
    <property type="match status" value="2"/>
</dbReference>
<dbReference type="KEGG" id="lfv:LF543_06140"/>
<keyword evidence="4 8" id="KW-0812">Transmembrane</keyword>
<dbReference type="RefSeq" id="WP_010022954.1">
    <property type="nucleotide sequence ID" value="NZ_AZDS01000004.1"/>
</dbReference>
<feature type="transmembrane region" description="Helical" evidence="8">
    <location>
        <begin position="208"/>
        <end position="233"/>
    </location>
</feature>
<accession>A0AAE6P3F4</accession>
<feature type="coiled-coil region" evidence="7">
    <location>
        <begin position="513"/>
        <end position="540"/>
    </location>
</feature>
<feature type="transmembrane region" description="Helical" evidence="8">
    <location>
        <begin position="178"/>
        <end position="201"/>
    </location>
</feature>
<keyword evidence="7" id="KW-0175">Coiled coil</keyword>
<protein>
    <submittedName>
        <fullName evidence="10">MMPL family transporter</fullName>
    </submittedName>
</protein>
<feature type="transmembrane region" description="Helical" evidence="8">
    <location>
        <begin position="797"/>
        <end position="819"/>
    </location>
</feature>
<organism evidence="10 11">
    <name type="scientific">Fructilactobacillus fructivorans</name>
    <dbReference type="NCBI Taxonomy" id="1614"/>
    <lineage>
        <taxon>Bacteria</taxon>
        <taxon>Bacillati</taxon>
        <taxon>Bacillota</taxon>
        <taxon>Bacilli</taxon>
        <taxon>Lactobacillales</taxon>
        <taxon>Lactobacillaceae</taxon>
        <taxon>Fructilactobacillus</taxon>
    </lineage>
</organism>
<feature type="transmembrane region" description="Helical" evidence="8">
    <location>
        <begin position="762"/>
        <end position="785"/>
    </location>
</feature>
<dbReference type="Pfam" id="PF03176">
    <property type="entry name" value="MMPL"/>
    <property type="match status" value="2"/>
</dbReference>
<feature type="transmembrane region" description="Helical" evidence="8">
    <location>
        <begin position="239"/>
        <end position="260"/>
    </location>
</feature>
<evidence type="ECO:0000256" key="4">
    <source>
        <dbReference type="ARBA" id="ARBA00022692"/>
    </source>
</evidence>
<feature type="domain" description="Membrane transport protein MMPL" evidence="9">
    <location>
        <begin position="563"/>
        <end position="876"/>
    </location>
</feature>
<dbReference type="EMBL" id="CP045562">
    <property type="protein sequence ID" value="QFX93137.1"/>
    <property type="molecule type" value="Genomic_DNA"/>
</dbReference>
<evidence type="ECO:0000256" key="3">
    <source>
        <dbReference type="ARBA" id="ARBA00022475"/>
    </source>
</evidence>
<evidence type="ECO:0000256" key="5">
    <source>
        <dbReference type="ARBA" id="ARBA00022989"/>
    </source>
</evidence>
<dbReference type="InterPro" id="IPR050545">
    <property type="entry name" value="Mycobact_MmpL"/>
</dbReference>
<keyword evidence="3" id="KW-1003">Cell membrane</keyword>
<evidence type="ECO:0000256" key="8">
    <source>
        <dbReference type="SAM" id="Phobius"/>
    </source>
</evidence>
<proteinExistence type="inferred from homology"/>